<sequence length="95" mass="11308">MMRIPRPLQVVHFWTAPLFPPWLPHHAESSRDTLQREKSLQARLIFGIIPKSTDNHSQHEAVQLCNRFTNDLLQFYNYYTRILRVLTCMKKNSQS</sequence>
<evidence type="ECO:0000313" key="2">
    <source>
        <dbReference type="Proteomes" id="UP001501920"/>
    </source>
</evidence>
<dbReference type="AlphaFoldDB" id="A0AAR2J5H8"/>
<proteinExistence type="predicted"/>
<reference evidence="1" key="3">
    <citation type="submission" date="2025-09" db="UniProtKB">
        <authorList>
            <consortium name="Ensembl"/>
        </authorList>
    </citation>
    <scope>IDENTIFICATION</scope>
</reference>
<dbReference type="Ensembl" id="ENSPNAT00000055505.1">
    <property type="protein sequence ID" value="ENSPNAP00000047190.1"/>
    <property type="gene ID" value="ENSPNAG00000036883.1"/>
</dbReference>
<evidence type="ECO:0000313" key="1">
    <source>
        <dbReference type="Ensembl" id="ENSPNAP00000047190.1"/>
    </source>
</evidence>
<dbReference type="Proteomes" id="UP001501920">
    <property type="component" value="Chromosome 25"/>
</dbReference>
<organism evidence="1 2">
    <name type="scientific">Pygocentrus nattereri</name>
    <name type="common">Red-bellied piranha</name>
    <dbReference type="NCBI Taxonomy" id="42514"/>
    <lineage>
        <taxon>Eukaryota</taxon>
        <taxon>Metazoa</taxon>
        <taxon>Chordata</taxon>
        <taxon>Craniata</taxon>
        <taxon>Vertebrata</taxon>
        <taxon>Euteleostomi</taxon>
        <taxon>Actinopterygii</taxon>
        <taxon>Neopterygii</taxon>
        <taxon>Teleostei</taxon>
        <taxon>Ostariophysi</taxon>
        <taxon>Characiformes</taxon>
        <taxon>Characoidei</taxon>
        <taxon>Pygocentrus</taxon>
    </lineage>
</organism>
<reference evidence="1" key="2">
    <citation type="submission" date="2025-08" db="UniProtKB">
        <authorList>
            <consortium name="Ensembl"/>
        </authorList>
    </citation>
    <scope>IDENTIFICATION</scope>
</reference>
<reference evidence="1 2" key="1">
    <citation type="submission" date="2020-10" db="EMBL/GenBank/DDBJ databases">
        <title>Pygocentrus nattereri (red-bellied piranha) genome, fPygNat1, primary haplotype.</title>
        <authorList>
            <person name="Myers G."/>
            <person name="Meyer A."/>
            <person name="Karagic N."/>
            <person name="Pippel M."/>
            <person name="Winkler S."/>
            <person name="Tracey A."/>
            <person name="Wood J."/>
            <person name="Formenti G."/>
            <person name="Howe K."/>
            <person name="Fedrigo O."/>
            <person name="Jarvis E.D."/>
        </authorList>
    </citation>
    <scope>NUCLEOTIDE SEQUENCE [LARGE SCALE GENOMIC DNA]</scope>
</reference>
<keyword evidence="2" id="KW-1185">Reference proteome</keyword>
<accession>A0AAR2J5H8</accession>
<protein>
    <submittedName>
        <fullName evidence="1">Uncharacterized protein</fullName>
    </submittedName>
</protein>
<name>A0AAR2J5H8_PYGNA</name>